<feature type="domain" description="Exocyst complex subunit Exo70 C-terminal" evidence="5">
    <location>
        <begin position="239"/>
        <end position="578"/>
    </location>
</feature>
<gene>
    <name evidence="6" type="ORF">BDA96_03G424600</name>
</gene>
<feature type="compositionally biased region" description="Low complexity" evidence="4">
    <location>
        <begin position="152"/>
        <end position="161"/>
    </location>
</feature>
<dbReference type="GO" id="GO:0015031">
    <property type="term" value="P:protein transport"/>
    <property type="evidence" value="ECO:0007669"/>
    <property type="project" value="UniProtKB-KW"/>
</dbReference>
<accession>A0A921RHY8</accession>
<evidence type="ECO:0000256" key="3">
    <source>
        <dbReference type="RuleBase" id="RU365026"/>
    </source>
</evidence>
<dbReference type="Gene3D" id="1.20.1280.170">
    <property type="entry name" value="Exocyst complex component Exo70"/>
    <property type="match status" value="1"/>
</dbReference>
<dbReference type="PANTHER" id="PTHR12542">
    <property type="entry name" value="EXOCYST COMPLEX PROTEIN EXO70"/>
    <property type="match status" value="1"/>
</dbReference>
<dbReference type="GO" id="GO:0000145">
    <property type="term" value="C:exocyst"/>
    <property type="evidence" value="ECO:0007669"/>
    <property type="project" value="InterPro"/>
</dbReference>
<proteinExistence type="inferred from homology"/>
<dbReference type="Proteomes" id="UP000807115">
    <property type="component" value="Chromosome 3"/>
</dbReference>
<dbReference type="GO" id="GO:0006887">
    <property type="term" value="P:exocytosis"/>
    <property type="evidence" value="ECO:0007669"/>
    <property type="project" value="UniProtKB-KW"/>
</dbReference>
<name>A0A921RHY8_SORBI</name>
<dbReference type="SUPFAM" id="SSF74788">
    <property type="entry name" value="Cullin repeat-like"/>
    <property type="match status" value="1"/>
</dbReference>
<dbReference type="GO" id="GO:0005546">
    <property type="term" value="F:phosphatidylinositol-4,5-bisphosphate binding"/>
    <property type="evidence" value="ECO:0007669"/>
    <property type="project" value="InterPro"/>
</dbReference>
<protein>
    <recommendedName>
        <fullName evidence="3">Exocyst subunit Exo70 family protein</fullName>
    </recommendedName>
</protein>
<evidence type="ECO:0000313" key="6">
    <source>
        <dbReference type="EMBL" id="KAG0540623.1"/>
    </source>
</evidence>
<keyword evidence="3" id="KW-0268">Exocytosis</keyword>
<keyword evidence="2 3" id="KW-0813">Transport</keyword>
<evidence type="ECO:0000256" key="4">
    <source>
        <dbReference type="SAM" id="MobiDB-lite"/>
    </source>
</evidence>
<dbReference type="InterPro" id="IPR004140">
    <property type="entry name" value="Exo70"/>
</dbReference>
<dbReference type="InterPro" id="IPR046364">
    <property type="entry name" value="Exo70_C"/>
</dbReference>
<evidence type="ECO:0000313" key="7">
    <source>
        <dbReference type="Proteomes" id="UP000807115"/>
    </source>
</evidence>
<feature type="region of interest" description="Disordered" evidence="4">
    <location>
        <begin position="137"/>
        <end position="161"/>
    </location>
</feature>
<dbReference type="InterPro" id="IPR016159">
    <property type="entry name" value="Cullin_repeat-like_dom_sf"/>
</dbReference>
<dbReference type="EMBL" id="CM027682">
    <property type="protein sequence ID" value="KAG0540623.1"/>
    <property type="molecule type" value="Genomic_DNA"/>
</dbReference>
<dbReference type="AlphaFoldDB" id="A0A921RHY8"/>
<evidence type="ECO:0000256" key="1">
    <source>
        <dbReference type="ARBA" id="ARBA00006756"/>
    </source>
</evidence>
<evidence type="ECO:0000259" key="5">
    <source>
        <dbReference type="Pfam" id="PF03081"/>
    </source>
</evidence>
<sequence length="590" mass="62598">MGAAVGKPAFGVAVAPKSQAEERLALAEHALLQWTRSPGADAGIWDADASYTNRGLLAAVDEVLLLAAEDPFPFPAAAAASARLRLDSAVGAAASRMVEEFLRVRVWNASRLRGAVHRLSLASTGLSLLVFPSAGERASSAGTGGEGEVDASDGSRSRASSGVPYDVADLLDAEVWDGLDLICPAGVSVLHEIALRIVRAGCTEELVRAFANAPCNVLDSFLSILRVECSQQTAEAVIKRWTTVTKIIGKAIVAMRRQLYAQNPGAFDGFRDEYLLAIAENRILILLDFANGFTSITSHEKLVYMLGMYEALADAAPSLLLLFSGARKQLIAERTQGILMKLAGAIRVMVSGVMAKIQGECMSPRTPSAAAGGVHPLARDAMTCVELLARHRTTLDLILADAGGGDERGSLAGVVSDLIAGLEHNLQGRLAVACADAGGSRHLFLANNISFVLSRVADGDGVAAMLGAAFAARRRSRLEQHLASYAASSWGPVVALLDTPVCGRGKPAKILAEFNAAFTRTRDSEVCREVPDPVLRAVLRHALSDMVVPAYCAFLQKQPKLWKSVRYTADDLAESLSELFEGEVTDARKI</sequence>
<comment type="caution">
    <text evidence="6">The sequence shown here is derived from an EMBL/GenBank/DDBJ whole genome shotgun (WGS) entry which is preliminary data.</text>
</comment>
<dbReference type="Pfam" id="PF03081">
    <property type="entry name" value="Exo70_C"/>
    <property type="match status" value="1"/>
</dbReference>
<dbReference type="PANTHER" id="PTHR12542:SF114">
    <property type="entry name" value="EXOCYST SUBUNIT EXO70 FAMILY PROTEIN"/>
    <property type="match status" value="1"/>
</dbReference>
<evidence type="ECO:0000256" key="2">
    <source>
        <dbReference type="ARBA" id="ARBA00022448"/>
    </source>
</evidence>
<comment type="function">
    <text evidence="3">Component of the exocyst complex.</text>
</comment>
<keyword evidence="3" id="KW-0653">Protein transport</keyword>
<reference evidence="6" key="2">
    <citation type="submission" date="2020-10" db="EMBL/GenBank/DDBJ databases">
        <authorList>
            <person name="Cooper E.A."/>
            <person name="Brenton Z.W."/>
            <person name="Flinn B.S."/>
            <person name="Jenkins J."/>
            <person name="Shu S."/>
            <person name="Flowers D."/>
            <person name="Luo F."/>
            <person name="Wang Y."/>
            <person name="Xia P."/>
            <person name="Barry K."/>
            <person name="Daum C."/>
            <person name="Lipzen A."/>
            <person name="Yoshinaga Y."/>
            <person name="Schmutz J."/>
            <person name="Saski C."/>
            <person name="Vermerris W."/>
            <person name="Kresovich S."/>
        </authorList>
    </citation>
    <scope>NUCLEOTIDE SEQUENCE</scope>
</reference>
<organism evidence="6 7">
    <name type="scientific">Sorghum bicolor</name>
    <name type="common">Sorghum</name>
    <name type="synonym">Sorghum vulgare</name>
    <dbReference type="NCBI Taxonomy" id="4558"/>
    <lineage>
        <taxon>Eukaryota</taxon>
        <taxon>Viridiplantae</taxon>
        <taxon>Streptophyta</taxon>
        <taxon>Embryophyta</taxon>
        <taxon>Tracheophyta</taxon>
        <taxon>Spermatophyta</taxon>
        <taxon>Magnoliopsida</taxon>
        <taxon>Liliopsida</taxon>
        <taxon>Poales</taxon>
        <taxon>Poaceae</taxon>
        <taxon>PACMAD clade</taxon>
        <taxon>Panicoideae</taxon>
        <taxon>Andropogonodae</taxon>
        <taxon>Andropogoneae</taxon>
        <taxon>Sorghinae</taxon>
        <taxon>Sorghum</taxon>
    </lineage>
</organism>
<comment type="similarity">
    <text evidence="1 3">Belongs to the EXO70 family.</text>
</comment>
<reference evidence="6" key="1">
    <citation type="journal article" date="2019" name="BMC Genomics">
        <title>A new reference genome for Sorghum bicolor reveals high levels of sequence similarity between sweet and grain genotypes: implications for the genetics of sugar metabolism.</title>
        <authorList>
            <person name="Cooper E.A."/>
            <person name="Brenton Z.W."/>
            <person name="Flinn B.S."/>
            <person name="Jenkins J."/>
            <person name="Shu S."/>
            <person name="Flowers D."/>
            <person name="Luo F."/>
            <person name="Wang Y."/>
            <person name="Xia P."/>
            <person name="Barry K."/>
            <person name="Daum C."/>
            <person name="Lipzen A."/>
            <person name="Yoshinaga Y."/>
            <person name="Schmutz J."/>
            <person name="Saski C."/>
            <person name="Vermerris W."/>
            <person name="Kresovich S."/>
        </authorList>
    </citation>
    <scope>NUCLEOTIDE SEQUENCE</scope>
</reference>